<dbReference type="InterPro" id="IPR035906">
    <property type="entry name" value="MetI-like_sf"/>
</dbReference>
<feature type="transmembrane region" description="Helical" evidence="8">
    <location>
        <begin position="6"/>
        <end position="27"/>
    </location>
</feature>
<keyword evidence="6 8" id="KW-1133">Transmembrane helix</keyword>
<dbReference type="PATRIC" id="fig|1046596.6.peg.2002"/>
<dbReference type="PANTHER" id="PTHR30614">
    <property type="entry name" value="MEMBRANE COMPONENT OF AMINO ACID ABC TRANSPORTER"/>
    <property type="match status" value="1"/>
</dbReference>
<name>A0A0R2E9P0_9LACO</name>
<dbReference type="InterPro" id="IPR043429">
    <property type="entry name" value="ArtM/GltK/GlnP/TcyL/YhdX-like"/>
</dbReference>
<dbReference type="SUPFAM" id="SSF161098">
    <property type="entry name" value="MetI-like"/>
    <property type="match status" value="1"/>
</dbReference>
<evidence type="ECO:0000256" key="1">
    <source>
        <dbReference type="ARBA" id="ARBA00004651"/>
    </source>
</evidence>
<dbReference type="AlphaFoldDB" id="A0A0R2E9P0"/>
<organism evidence="10 11">
    <name type="scientific">Liquorilactobacillus mali KCTC 3596 = DSM 20444</name>
    <dbReference type="NCBI Taxonomy" id="1046596"/>
    <lineage>
        <taxon>Bacteria</taxon>
        <taxon>Bacillati</taxon>
        <taxon>Bacillota</taxon>
        <taxon>Bacilli</taxon>
        <taxon>Lactobacillales</taxon>
        <taxon>Lactobacillaceae</taxon>
        <taxon>Liquorilactobacillus</taxon>
    </lineage>
</organism>
<evidence type="ECO:0000256" key="6">
    <source>
        <dbReference type="ARBA" id="ARBA00022989"/>
    </source>
</evidence>
<sequence>MGAVRTIVLTLISQCLAVILGLILELLRRTKKPITVKFVNFYIWLFRGIPVLVQLIFVYTALPQVGIKFDNFTSALIALTLNEAAYMAEIIRSGFDSVDGGQQKAAKMLGLSKTEIMKKITLPQALQVIVPPTANQFNGMLKTSALASVVGYSDLLLTAQQIASANFEYMSALTAAVIYYLIFTTIFTYVQKKAEQKFNYLQ</sequence>
<keyword evidence="5" id="KW-0029">Amino-acid transport</keyword>
<keyword evidence="3" id="KW-1003">Cell membrane</keyword>
<dbReference type="PANTHER" id="PTHR30614:SF0">
    <property type="entry name" value="L-CYSTINE TRANSPORT SYSTEM PERMEASE PROTEIN TCYL"/>
    <property type="match status" value="1"/>
</dbReference>
<reference evidence="10 11" key="1">
    <citation type="journal article" date="2015" name="Genome Announc.">
        <title>Expanding the biotechnology potential of lactobacilli through comparative genomics of 213 strains and associated genera.</title>
        <authorList>
            <person name="Sun Z."/>
            <person name="Harris H.M."/>
            <person name="McCann A."/>
            <person name="Guo C."/>
            <person name="Argimon S."/>
            <person name="Zhang W."/>
            <person name="Yang X."/>
            <person name="Jeffery I.B."/>
            <person name="Cooney J.C."/>
            <person name="Kagawa T.F."/>
            <person name="Liu W."/>
            <person name="Song Y."/>
            <person name="Salvetti E."/>
            <person name="Wrobel A."/>
            <person name="Rasinkangas P."/>
            <person name="Parkhill J."/>
            <person name="Rea M.C."/>
            <person name="O'Sullivan O."/>
            <person name="Ritari J."/>
            <person name="Douillard F.P."/>
            <person name="Paul Ross R."/>
            <person name="Yang R."/>
            <person name="Briner A.E."/>
            <person name="Felis G.E."/>
            <person name="de Vos W.M."/>
            <person name="Barrangou R."/>
            <person name="Klaenhammer T.R."/>
            <person name="Caufield P.W."/>
            <person name="Cui Y."/>
            <person name="Zhang H."/>
            <person name="O'Toole P.W."/>
        </authorList>
    </citation>
    <scope>NUCLEOTIDE SEQUENCE [LARGE SCALE GENOMIC DNA]</scope>
    <source>
        <strain evidence="10 11">DSM 20444</strain>
    </source>
</reference>
<evidence type="ECO:0000313" key="11">
    <source>
        <dbReference type="Proteomes" id="UP000050898"/>
    </source>
</evidence>
<dbReference type="Pfam" id="PF00528">
    <property type="entry name" value="BPD_transp_1"/>
    <property type="match status" value="1"/>
</dbReference>
<evidence type="ECO:0000256" key="4">
    <source>
        <dbReference type="ARBA" id="ARBA00022692"/>
    </source>
</evidence>
<gene>
    <name evidence="10" type="ORF">FD00_GL001906</name>
</gene>
<keyword evidence="2 8" id="KW-0813">Transport</keyword>
<keyword evidence="11" id="KW-1185">Reference proteome</keyword>
<accession>A0A0R2E9P0</accession>
<feature type="domain" description="ABC transmembrane type-1" evidence="9">
    <location>
        <begin position="3"/>
        <end position="191"/>
    </location>
</feature>
<keyword evidence="7 8" id="KW-0472">Membrane</keyword>
<comment type="subcellular location">
    <subcellularLocation>
        <location evidence="1 8">Cell membrane</location>
        <topology evidence="1 8">Multi-pass membrane protein</topology>
    </subcellularLocation>
</comment>
<evidence type="ECO:0000256" key="8">
    <source>
        <dbReference type="RuleBase" id="RU363032"/>
    </source>
</evidence>
<evidence type="ECO:0000256" key="2">
    <source>
        <dbReference type="ARBA" id="ARBA00022448"/>
    </source>
</evidence>
<dbReference type="CDD" id="cd06261">
    <property type="entry name" value="TM_PBP2"/>
    <property type="match status" value="1"/>
</dbReference>
<dbReference type="EMBL" id="AYYH01000051">
    <property type="protein sequence ID" value="KRN08749.1"/>
    <property type="molecule type" value="Genomic_DNA"/>
</dbReference>
<evidence type="ECO:0000256" key="5">
    <source>
        <dbReference type="ARBA" id="ARBA00022970"/>
    </source>
</evidence>
<proteinExistence type="inferred from homology"/>
<evidence type="ECO:0000313" key="10">
    <source>
        <dbReference type="EMBL" id="KRN08749.1"/>
    </source>
</evidence>
<evidence type="ECO:0000256" key="7">
    <source>
        <dbReference type="ARBA" id="ARBA00023136"/>
    </source>
</evidence>
<dbReference type="Gene3D" id="1.10.3720.10">
    <property type="entry name" value="MetI-like"/>
    <property type="match status" value="1"/>
</dbReference>
<dbReference type="InterPro" id="IPR000515">
    <property type="entry name" value="MetI-like"/>
</dbReference>
<comment type="caution">
    <text evidence="10">The sequence shown here is derived from an EMBL/GenBank/DDBJ whole genome shotgun (WGS) entry which is preliminary data.</text>
</comment>
<comment type="similarity">
    <text evidence="8">Belongs to the binding-protein-dependent transport system permease family.</text>
</comment>
<feature type="transmembrane region" description="Helical" evidence="8">
    <location>
        <begin position="169"/>
        <end position="190"/>
    </location>
</feature>
<dbReference type="NCBIfam" id="TIGR01726">
    <property type="entry name" value="HEQRo_perm_3TM"/>
    <property type="match status" value="1"/>
</dbReference>
<dbReference type="PROSITE" id="PS50928">
    <property type="entry name" value="ABC_TM1"/>
    <property type="match status" value="1"/>
</dbReference>
<evidence type="ECO:0000259" key="9">
    <source>
        <dbReference type="PROSITE" id="PS50928"/>
    </source>
</evidence>
<dbReference type="GO" id="GO:0006865">
    <property type="term" value="P:amino acid transport"/>
    <property type="evidence" value="ECO:0007669"/>
    <property type="project" value="UniProtKB-KW"/>
</dbReference>
<evidence type="ECO:0000256" key="3">
    <source>
        <dbReference type="ARBA" id="ARBA00022475"/>
    </source>
</evidence>
<dbReference type="GO" id="GO:0043190">
    <property type="term" value="C:ATP-binding cassette (ABC) transporter complex"/>
    <property type="evidence" value="ECO:0007669"/>
    <property type="project" value="InterPro"/>
</dbReference>
<protein>
    <submittedName>
        <fullName evidence="10">Polar amino acid ABC transporter inner membrane subunit</fullName>
    </submittedName>
</protein>
<dbReference type="Proteomes" id="UP000050898">
    <property type="component" value="Unassembled WGS sequence"/>
</dbReference>
<feature type="transmembrane region" description="Helical" evidence="8">
    <location>
        <begin position="39"/>
        <end position="62"/>
    </location>
</feature>
<dbReference type="InterPro" id="IPR010065">
    <property type="entry name" value="AA_ABC_transptr_permease_3TM"/>
</dbReference>
<dbReference type="GO" id="GO:0022857">
    <property type="term" value="F:transmembrane transporter activity"/>
    <property type="evidence" value="ECO:0007669"/>
    <property type="project" value="InterPro"/>
</dbReference>
<keyword evidence="4 8" id="KW-0812">Transmembrane</keyword>